<protein>
    <submittedName>
        <fullName evidence="1">Uncharacterized protein</fullName>
    </submittedName>
</protein>
<name>A0ABU6U7K1_9FABA</name>
<sequence>MGLHMAAVVAAKLHLQVLATHGGGVGQSLISPAVAAIACPLALKLFLSFRILREEALHATTLFFFRLGQILFNTRLPFANRPRLERALRLLLSQTPTPTLNSPPSDDRGDDDTLHILSMLTL</sequence>
<dbReference type="PANTHER" id="PTHR38925:SF1">
    <property type="entry name" value="PROTEIN, PUTATIVE-RELATED"/>
    <property type="match status" value="1"/>
</dbReference>
<keyword evidence="2" id="KW-1185">Reference proteome</keyword>
<reference evidence="1 2" key="1">
    <citation type="journal article" date="2023" name="Plants (Basel)">
        <title>Bridging the Gap: Combining Genomics and Transcriptomics Approaches to Understand Stylosanthes scabra, an Orphan Legume from the Brazilian Caatinga.</title>
        <authorList>
            <person name="Ferreira-Neto J.R.C."/>
            <person name="da Silva M.D."/>
            <person name="Binneck E."/>
            <person name="de Melo N.F."/>
            <person name="da Silva R.H."/>
            <person name="de Melo A.L.T.M."/>
            <person name="Pandolfi V."/>
            <person name="Bustamante F.O."/>
            <person name="Brasileiro-Vidal A.C."/>
            <person name="Benko-Iseppon A.M."/>
        </authorList>
    </citation>
    <scope>NUCLEOTIDE SEQUENCE [LARGE SCALE GENOMIC DNA]</scope>
    <source>
        <tissue evidence="1">Leaves</tissue>
    </source>
</reference>
<evidence type="ECO:0000313" key="2">
    <source>
        <dbReference type="Proteomes" id="UP001341840"/>
    </source>
</evidence>
<dbReference type="PANTHER" id="PTHR38925">
    <property type="entry name" value="PROTEIN, PUTATIVE-RELATED"/>
    <property type="match status" value="1"/>
</dbReference>
<organism evidence="1 2">
    <name type="scientific">Stylosanthes scabra</name>
    <dbReference type="NCBI Taxonomy" id="79078"/>
    <lineage>
        <taxon>Eukaryota</taxon>
        <taxon>Viridiplantae</taxon>
        <taxon>Streptophyta</taxon>
        <taxon>Embryophyta</taxon>
        <taxon>Tracheophyta</taxon>
        <taxon>Spermatophyta</taxon>
        <taxon>Magnoliopsida</taxon>
        <taxon>eudicotyledons</taxon>
        <taxon>Gunneridae</taxon>
        <taxon>Pentapetalae</taxon>
        <taxon>rosids</taxon>
        <taxon>fabids</taxon>
        <taxon>Fabales</taxon>
        <taxon>Fabaceae</taxon>
        <taxon>Papilionoideae</taxon>
        <taxon>50 kb inversion clade</taxon>
        <taxon>dalbergioids sensu lato</taxon>
        <taxon>Dalbergieae</taxon>
        <taxon>Pterocarpus clade</taxon>
        <taxon>Stylosanthes</taxon>
    </lineage>
</organism>
<accession>A0ABU6U7K1</accession>
<dbReference type="EMBL" id="JASCZI010120890">
    <property type="protein sequence ID" value="MED6157044.1"/>
    <property type="molecule type" value="Genomic_DNA"/>
</dbReference>
<proteinExistence type="predicted"/>
<dbReference type="Proteomes" id="UP001341840">
    <property type="component" value="Unassembled WGS sequence"/>
</dbReference>
<gene>
    <name evidence="1" type="ORF">PIB30_019705</name>
</gene>
<evidence type="ECO:0000313" key="1">
    <source>
        <dbReference type="EMBL" id="MED6157044.1"/>
    </source>
</evidence>
<comment type="caution">
    <text evidence="1">The sequence shown here is derived from an EMBL/GenBank/DDBJ whole genome shotgun (WGS) entry which is preliminary data.</text>
</comment>